<evidence type="ECO:0000313" key="3">
    <source>
        <dbReference type="Proteomes" id="UP000053237"/>
    </source>
</evidence>
<dbReference type="Proteomes" id="UP000053237">
    <property type="component" value="Unassembled WGS sequence"/>
</dbReference>
<feature type="compositionally biased region" description="Basic residues" evidence="1">
    <location>
        <begin position="26"/>
        <end position="41"/>
    </location>
</feature>
<dbReference type="EMBL" id="CAIX01000396">
    <property type="protein sequence ID" value="CCI50120.1"/>
    <property type="molecule type" value="Genomic_DNA"/>
</dbReference>
<evidence type="ECO:0000256" key="1">
    <source>
        <dbReference type="SAM" id="MobiDB-lite"/>
    </source>
</evidence>
<keyword evidence="3" id="KW-1185">Reference proteome</keyword>
<organism evidence="2 3">
    <name type="scientific">Albugo candida</name>
    <dbReference type="NCBI Taxonomy" id="65357"/>
    <lineage>
        <taxon>Eukaryota</taxon>
        <taxon>Sar</taxon>
        <taxon>Stramenopiles</taxon>
        <taxon>Oomycota</taxon>
        <taxon>Peronosporomycetes</taxon>
        <taxon>Albuginales</taxon>
        <taxon>Albuginaceae</taxon>
        <taxon>Albugo</taxon>
    </lineage>
</organism>
<dbReference type="InParanoid" id="A0A024GTR8"/>
<name>A0A024GTR8_9STRA</name>
<protein>
    <submittedName>
        <fullName evidence="2">Uncharacterized protein</fullName>
    </submittedName>
</protein>
<dbReference type="OrthoDB" id="153956at2759"/>
<evidence type="ECO:0000313" key="2">
    <source>
        <dbReference type="EMBL" id="CCI50120.1"/>
    </source>
</evidence>
<sequence length="130" mass="14823">MAQGATYLKCKKKVANASSRPDTKKIQYRHKKSAAKFKKKGNPTTEIRRGCNGFKKCGNKSVTAFINNNIEEVMATRVLQSGTSLSMKDISVNGKERLREINRNARTKKKNRVLQKLHTIEQTIDQQEER</sequence>
<comment type="caution">
    <text evidence="2">The sequence shown here is derived from an EMBL/GenBank/DDBJ whole genome shotgun (WGS) entry which is preliminary data.</text>
</comment>
<proteinExistence type="predicted"/>
<accession>A0A024GTR8</accession>
<dbReference type="AlphaFoldDB" id="A0A024GTR8"/>
<feature type="region of interest" description="Disordered" evidence="1">
    <location>
        <begin position="16"/>
        <end position="44"/>
    </location>
</feature>
<reference evidence="2 3" key="1">
    <citation type="submission" date="2012-05" db="EMBL/GenBank/DDBJ databases">
        <title>Recombination and specialization in a pathogen metapopulation.</title>
        <authorList>
            <person name="Gardiner A."/>
            <person name="Kemen E."/>
            <person name="Schultz-Larsen T."/>
            <person name="MacLean D."/>
            <person name="Van Oosterhout C."/>
            <person name="Jones J.D.G."/>
        </authorList>
    </citation>
    <scope>NUCLEOTIDE SEQUENCE [LARGE SCALE GENOMIC DNA]</scope>
    <source>
        <strain evidence="2 3">Ac Nc2</strain>
    </source>
</reference>
<gene>
    <name evidence="2" type="ORF">BN9_116380</name>
</gene>